<sequence>MRRTSRSLGLSAALALAGLAVAGCGGGAEAEERPAKSSPRQSGAASARPAPVTEKAAPPAETLDGAARVVRPEIAPEGGESVGVGQPIAESFGKENVSHGCIGMSTSDAKWLYGLSRKGDVVQVTGGPGTKPMDRFGNGYGDWNLSWAEWLEGSALGVRTG</sequence>
<evidence type="ECO:0000313" key="9">
    <source>
        <dbReference type="EMBL" id="MBB4891800.1"/>
    </source>
</evidence>
<evidence type="ECO:0000313" key="10">
    <source>
        <dbReference type="Proteomes" id="UP000556084"/>
    </source>
</evidence>
<comment type="caution">
    <text evidence="9">The sequence shown here is derived from an EMBL/GenBank/DDBJ whole genome shotgun (WGS) entry which is preliminary data.</text>
</comment>
<dbReference type="EMBL" id="JACHJH010000001">
    <property type="protein sequence ID" value="MBB4891800.1"/>
    <property type="molecule type" value="Genomic_DNA"/>
</dbReference>
<gene>
    <name evidence="9" type="ORF">FHS39_000800</name>
</gene>
<keyword evidence="4" id="KW-0573">Peptidoglycan synthesis</keyword>
<evidence type="ECO:0000256" key="1">
    <source>
        <dbReference type="ARBA" id="ARBA00004752"/>
    </source>
</evidence>
<feature type="chain" id="PRO_5038896656" description="L,D-TPase catalytic domain-containing protein" evidence="7">
    <location>
        <begin position="23"/>
        <end position="161"/>
    </location>
</feature>
<dbReference type="GO" id="GO:0008360">
    <property type="term" value="P:regulation of cell shape"/>
    <property type="evidence" value="ECO:0007669"/>
    <property type="project" value="UniProtKB-KW"/>
</dbReference>
<dbReference type="Pfam" id="PF03734">
    <property type="entry name" value="YkuD"/>
    <property type="match status" value="1"/>
</dbReference>
<evidence type="ECO:0000256" key="4">
    <source>
        <dbReference type="ARBA" id="ARBA00022984"/>
    </source>
</evidence>
<dbReference type="InterPro" id="IPR038063">
    <property type="entry name" value="Transpep_catalytic_dom"/>
</dbReference>
<keyword evidence="2" id="KW-0808">Transferase</keyword>
<dbReference type="Proteomes" id="UP000556084">
    <property type="component" value="Unassembled WGS sequence"/>
</dbReference>
<evidence type="ECO:0000256" key="5">
    <source>
        <dbReference type="ARBA" id="ARBA00023316"/>
    </source>
</evidence>
<proteinExistence type="predicted"/>
<feature type="domain" description="L,D-TPase catalytic" evidence="8">
    <location>
        <begin position="93"/>
        <end position="124"/>
    </location>
</feature>
<dbReference type="GO" id="GO:0016740">
    <property type="term" value="F:transferase activity"/>
    <property type="evidence" value="ECO:0007669"/>
    <property type="project" value="UniProtKB-KW"/>
</dbReference>
<dbReference type="Gene3D" id="2.40.440.10">
    <property type="entry name" value="L,D-transpeptidase catalytic domain-like"/>
    <property type="match status" value="1"/>
</dbReference>
<comment type="pathway">
    <text evidence="1">Cell wall biogenesis; peptidoglycan biosynthesis.</text>
</comment>
<feature type="region of interest" description="Disordered" evidence="6">
    <location>
        <begin position="26"/>
        <end position="86"/>
    </location>
</feature>
<reference evidence="9 10" key="1">
    <citation type="submission" date="2020-08" db="EMBL/GenBank/DDBJ databases">
        <title>Genomic Encyclopedia of Type Strains, Phase III (KMG-III): the genomes of soil and plant-associated and newly described type strains.</title>
        <authorList>
            <person name="Whitman W."/>
        </authorList>
    </citation>
    <scope>NUCLEOTIDE SEQUENCE [LARGE SCALE GENOMIC DNA]</scope>
    <source>
        <strain evidence="9 10">CECT 3266</strain>
    </source>
</reference>
<dbReference type="CDD" id="cd16913">
    <property type="entry name" value="YkuD_like"/>
    <property type="match status" value="1"/>
</dbReference>
<evidence type="ECO:0000256" key="3">
    <source>
        <dbReference type="ARBA" id="ARBA00022960"/>
    </source>
</evidence>
<dbReference type="RefSeq" id="WP_184346313.1">
    <property type="nucleotide sequence ID" value="NZ_JACHJH010000001.1"/>
</dbReference>
<keyword evidence="7" id="KW-0732">Signal</keyword>
<dbReference type="UniPathway" id="UPA00219"/>
<organism evidence="9 10">
    <name type="scientific">Streptomyces olivoverticillatus</name>
    <dbReference type="NCBI Taxonomy" id="66427"/>
    <lineage>
        <taxon>Bacteria</taxon>
        <taxon>Bacillati</taxon>
        <taxon>Actinomycetota</taxon>
        <taxon>Actinomycetes</taxon>
        <taxon>Kitasatosporales</taxon>
        <taxon>Streptomycetaceae</taxon>
        <taxon>Streptomyces</taxon>
    </lineage>
</organism>
<dbReference type="PROSITE" id="PS51257">
    <property type="entry name" value="PROKAR_LIPOPROTEIN"/>
    <property type="match status" value="1"/>
</dbReference>
<protein>
    <recommendedName>
        <fullName evidence="8">L,D-TPase catalytic domain-containing protein</fullName>
    </recommendedName>
</protein>
<name>A0A7W7PKI1_9ACTN</name>
<evidence type="ECO:0000256" key="2">
    <source>
        <dbReference type="ARBA" id="ARBA00022679"/>
    </source>
</evidence>
<keyword evidence="3" id="KW-0133">Cell shape</keyword>
<dbReference type="InterPro" id="IPR005490">
    <property type="entry name" value="LD_TPept_cat_dom"/>
</dbReference>
<dbReference type="GO" id="GO:0071555">
    <property type="term" value="P:cell wall organization"/>
    <property type="evidence" value="ECO:0007669"/>
    <property type="project" value="UniProtKB-KW"/>
</dbReference>
<dbReference type="SUPFAM" id="SSF141523">
    <property type="entry name" value="L,D-transpeptidase catalytic domain-like"/>
    <property type="match status" value="1"/>
</dbReference>
<evidence type="ECO:0000259" key="8">
    <source>
        <dbReference type="Pfam" id="PF03734"/>
    </source>
</evidence>
<accession>A0A7W7PKI1</accession>
<feature type="signal peptide" evidence="7">
    <location>
        <begin position="1"/>
        <end position="22"/>
    </location>
</feature>
<evidence type="ECO:0000256" key="7">
    <source>
        <dbReference type="SAM" id="SignalP"/>
    </source>
</evidence>
<dbReference type="AlphaFoldDB" id="A0A7W7PKI1"/>
<evidence type="ECO:0000256" key="6">
    <source>
        <dbReference type="SAM" id="MobiDB-lite"/>
    </source>
</evidence>
<dbReference type="GO" id="GO:0009252">
    <property type="term" value="P:peptidoglycan biosynthetic process"/>
    <property type="evidence" value="ECO:0007669"/>
    <property type="project" value="UniProtKB-UniPathway"/>
</dbReference>
<keyword evidence="10" id="KW-1185">Reference proteome</keyword>
<keyword evidence="5" id="KW-0961">Cell wall biogenesis/degradation</keyword>